<evidence type="ECO:0000313" key="2">
    <source>
        <dbReference type="Proteomes" id="UP000054653"/>
    </source>
</evidence>
<evidence type="ECO:0000313" key="1">
    <source>
        <dbReference type="EMBL" id="KRY26218.1"/>
    </source>
</evidence>
<dbReference type="AlphaFoldDB" id="A0A0V1ANR2"/>
<accession>A0A0V1ANR2</accession>
<organism evidence="1 2">
    <name type="scientific">Trichinella britovi</name>
    <name type="common">Parasitic roundworm</name>
    <dbReference type="NCBI Taxonomy" id="45882"/>
    <lineage>
        <taxon>Eukaryota</taxon>
        <taxon>Metazoa</taxon>
        <taxon>Ecdysozoa</taxon>
        <taxon>Nematoda</taxon>
        <taxon>Enoplea</taxon>
        <taxon>Dorylaimia</taxon>
        <taxon>Trichinellida</taxon>
        <taxon>Trichinellidae</taxon>
        <taxon>Trichinella</taxon>
    </lineage>
</organism>
<name>A0A0V1ANR2_TRIBR</name>
<proteinExistence type="predicted"/>
<keyword evidence="2" id="KW-1185">Reference proteome</keyword>
<reference evidence="1 2" key="1">
    <citation type="submission" date="2015-01" db="EMBL/GenBank/DDBJ databases">
        <title>Evolution of Trichinella species and genotypes.</title>
        <authorList>
            <person name="Korhonen P.K."/>
            <person name="Edoardo P."/>
            <person name="Giuseppe L.R."/>
            <person name="Gasser R.B."/>
        </authorList>
    </citation>
    <scope>NUCLEOTIDE SEQUENCE [LARGE SCALE GENOMIC DNA]</scope>
    <source>
        <strain evidence="1">ISS120</strain>
    </source>
</reference>
<sequence length="48" mass="5763">MRRRVLTNKKFQCAKTGFERCAMQITIAIKVSYRQLGRIRSFDLRGKW</sequence>
<comment type="caution">
    <text evidence="1">The sequence shown here is derived from an EMBL/GenBank/DDBJ whole genome shotgun (WGS) entry which is preliminary data.</text>
</comment>
<dbReference type="Proteomes" id="UP000054653">
    <property type="component" value="Unassembled WGS sequence"/>
</dbReference>
<gene>
    <name evidence="1" type="ORF">T03_11235</name>
</gene>
<dbReference type="OrthoDB" id="10432248at2759"/>
<protein>
    <submittedName>
        <fullName evidence="1">Uncharacterized protein</fullName>
    </submittedName>
</protein>
<dbReference type="EMBL" id="JYDI01001906">
    <property type="protein sequence ID" value="KRY26218.1"/>
    <property type="molecule type" value="Genomic_DNA"/>
</dbReference>